<keyword evidence="4" id="KW-1185">Reference proteome</keyword>
<evidence type="ECO:0000313" key="3">
    <source>
        <dbReference type="EMBL" id="GHH88871.1"/>
    </source>
</evidence>
<keyword evidence="3" id="KW-0378">Hydrolase</keyword>
<sequence>MFTFDSGKDGVRIHVHMWQPVGPPRGVVQIAHGMGEHAGRYAPLAQALTARGFAVYANDHRGHGLSRHAAPGHLGEDGWNRLVGDLVTLSETIRERHPGLPLTLLGHSLGSFAAQQYVLHHSHLIDALVLAGTTAVDVMMANQAADTGDPLVALNKGFEPARTLFDWLSRDPEAVDAYLADPLCGSSLDAEGMRQVGVASAALAQPRGIPAHLPVCVLVGDRDPLNAGLALSDLLVDRYRQAGLKDITYRIYPEARHELFNETNRAEVEGDLLAWLQRVLASELEQTSQEPRALVPPGRVRDAFGTQGQEQTGKS</sequence>
<dbReference type="AlphaFoldDB" id="A0A919LD01"/>
<feature type="domain" description="Serine aminopeptidase S33" evidence="2">
    <location>
        <begin position="23"/>
        <end position="264"/>
    </location>
</feature>
<evidence type="ECO:0000313" key="4">
    <source>
        <dbReference type="Proteomes" id="UP000603227"/>
    </source>
</evidence>
<evidence type="ECO:0000259" key="2">
    <source>
        <dbReference type="Pfam" id="PF12146"/>
    </source>
</evidence>
<dbReference type="RefSeq" id="WP_229913868.1">
    <property type="nucleotide sequence ID" value="NZ_BNAT01000011.1"/>
</dbReference>
<dbReference type="InterPro" id="IPR051044">
    <property type="entry name" value="MAG_DAG_Lipase"/>
</dbReference>
<reference evidence="3" key="2">
    <citation type="submission" date="2020-09" db="EMBL/GenBank/DDBJ databases">
        <authorList>
            <person name="Sun Q."/>
            <person name="Zhou Y."/>
        </authorList>
    </citation>
    <scope>NUCLEOTIDE SEQUENCE</scope>
    <source>
        <strain evidence="3">CGMCC 4.7403</strain>
    </source>
</reference>
<accession>A0A919LD01</accession>
<gene>
    <name evidence="3" type="ORF">GCM10017771_36040</name>
</gene>
<feature type="compositionally biased region" description="Polar residues" evidence="1">
    <location>
        <begin position="306"/>
        <end position="315"/>
    </location>
</feature>
<dbReference type="InterPro" id="IPR022742">
    <property type="entry name" value="Hydrolase_4"/>
</dbReference>
<protein>
    <submittedName>
        <fullName evidence="3">Alpha/beta hydrolase</fullName>
    </submittedName>
</protein>
<feature type="region of interest" description="Disordered" evidence="1">
    <location>
        <begin position="286"/>
        <end position="315"/>
    </location>
</feature>
<organism evidence="3 4">
    <name type="scientific">Streptomyces capitiformicae</name>
    <dbReference type="NCBI Taxonomy" id="2014920"/>
    <lineage>
        <taxon>Bacteria</taxon>
        <taxon>Bacillati</taxon>
        <taxon>Actinomycetota</taxon>
        <taxon>Actinomycetes</taxon>
        <taxon>Kitasatosporales</taxon>
        <taxon>Streptomycetaceae</taxon>
        <taxon>Streptomyces</taxon>
    </lineage>
</organism>
<dbReference type="PANTHER" id="PTHR11614">
    <property type="entry name" value="PHOSPHOLIPASE-RELATED"/>
    <property type="match status" value="1"/>
</dbReference>
<dbReference type="Proteomes" id="UP000603227">
    <property type="component" value="Unassembled WGS sequence"/>
</dbReference>
<proteinExistence type="predicted"/>
<dbReference type="EMBL" id="BNAT01000011">
    <property type="protein sequence ID" value="GHH88871.1"/>
    <property type="molecule type" value="Genomic_DNA"/>
</dbReference>
<dbReference type="Gene3D" id="3.40.50.1820">
    <property type="entry name" value="alpha/beta hydrolase"/>
    <property type="match status" value="1"/>
</dbReference>
<dbReference type="GO" id="GO:0016787">
    <property type="term" value="F:hydrolase activity"/>
    <property type="evidence" value="ECO:0007669"/>
    <property type="project" value="UniProtKB-KW"/>
</dbReference>
<name>A0A919LD01_9ACTN</name>
<reference evidence="3" key="1">
    <citation type="journal article" date="2014" name="Int. J. Syst. Evol. Microbiol.">
        <title>Complete genome sequence of Corynebacterium casei LMG S-19264T (=DSM 44701T), isolated from a smear-ripened cheese.</title>
        <authorList>
            <consortium name="US DOE Joint Genome Institute (JGI-PGF)"/>
            <person name="Walter F."/>
            <person name="Albersmeier A."/>
            <person name="Kalinowski J."/>
            <person name="Ruckert C."/>
        </authorList>
    </citation>
    <scope>NUCLEOTIDE SEQUENCE</scope>
    <source>
        <strain evidence="3">CGMCC 4.7403</strain>
    </source>
</reference>
<evidence type="ECO:0000256" key="1">
    <source>
        <dbReference type="SAM" id="MobiDB-lite"/>
    </source>
</evidence>
<dbReference type="SUPFAM" id="SSF53474">
    <property type="entry name" value="alpha/beta-Hydrolases"/>
    <property type="match status" value="1"/>
</dbReference>
<comment type="caution">
    <text evidence="3">The sequence shown here is derived from an EMBL/GenBank/DDBJ whole genome shotgun (WGS) entry which is preliminary data.</text>
</comment>
<dbReference type="InterPro" id="IPR029058">
    <property type="entry name" value="AB_hydrolase_fold"/>
</dbReference>
<dbReference type="Pfam" id="PF12146">
    <property type="entry name" value="Hydrolase_4"/>
    <property type="match status" value="1"/>
</dbReference>